<gene>
    <name evidence="2" type="ORF">T069G_04685</name>
</gene>
<dbReference type="AlphaFoldDB" id="A0A9W9BC04"/>
<organism evidence="2 3">
    <name type="scientific">Trichoderma breve</name>
    <dbReference type="NCBI Taxonomy" id="2034170"/>
    <lineage>
        <taxon>Eukaryota</taxon>
        <taxon>Fungi</taxon>
        <taxon>Dikarya</taxon>
        <taxon>Ascomycota</taxon>
        <taxon>Pezizomycotina</taxon>
        <taxon>Sordariomycetes</taxon>
        <taxon>Hypocreomycetidae</taxon>
        <taxon>Hypocreales</taxon>
        <taxon>Hypocreaceae</taxon>
        <taxon>Trichoderma</taxon>
    </lineage>
</organism>
<feature type="region of interest" description="Disordered" evidence="1">
    <location>
        <begin position="159"/>
        <end position="178"/>
    </location>
</feature>
<sequence length="218" mass="24773">MSSLAQTREITTFKDRGEGINFGCKFSLKNGLPNGLVQGFKRLQENTNSCNSLPNPGLINHYKFAFSLLVEFQSEPHVELLCILALAVGMTQDMTIYIVPKRDAKDEVASSPGIANAMVLDARRVRMGEGKGYALKVEEETEYSIQRVREATGWLDCPKDQEKRRSRSKNMRRASKEALDARLEQLRSLMPKPTDFVREVFQSDDPKWVDQCKAIIKW</sequence>
<name>A0A9W9BC04_9HYPO</name>
<dbReference type="GeneID" id="80866583"/>
<keyword evidence="3" id="KW-1185">Reference proteome</keyword>
<evidence type="ECO:0000256" key="1">
    <source>
        <dbReference type="SAM" id="MobiDB-lite"/>
    </source>
</evidence>
<evidence type="ECO:0000313" key="2">
    <source>
        <dbReference type="EMBL" id="KAJ4859697.1"/>
    </source>
</evidence>
<feature type="compositionally biased region" description="Basic residues" evidence="1">
    <location>
        <begin position="164"/>
        <end position="173"/>
    </location>
</feature>
<reference evidence="2" key="1">
    <citation type="submission" date="2022-09" db="EMBL/GenBank/DDBJ databases">
        <title>Chromosome-level assembly of Trichoderma breve T069, a fungus used in development of biopesticide product.</title>
        <authorList>
            <person name="Lin R."/>
            <person name="Liu T."/>
        </authorList>
    </citation>
    <scope>NUCLEOTIDE SEQUENCE</scope>
    <source>
        <strain evidence="2">T069</strain>
    </source>
</reference>
<protein>
    <submittedName>
        <fullName evidence="2">Uncharacterized protein</fullName>
    </submittedName>
</protein>
<comment type="caution">
    <text evidence="2">The sequence shown here is derived from an EMBL/GenBank/DDBJ whole genome shotgun (WGS) entry which is preliminary data.</text>
</comment>
<dbReference type="RefSeq" id="XP_056028753.1">
    <property type="nucleotide sequence ID" value="XM_056171895.1"/>
</dbReference>
<accession>A0A9W9BC04</accession>
<dbReference type="Proteomes" id="UP001140511">
    <property type="component" value="Unassembled WGS sequence"/>
</dbReference>
<evidence type="ECO:0000313" key="3">
    <source>
        <dbReference type="Proteomes" id="UP001140511"/>
    </source>
</evidence>
<dbReference type="EMBL" id="JAOPEN010000003">
    <property type="protein sequence ID" value="KAJ4859697.1"/>
    <property type="molecule type" value="Genomic_DNA"/>
</dbReference>
<proteinExistence type="predicted"/>